<feature type="transmembrane region" description="Helical" evidence="1">
    <location>
        <begin position="75"/>
        <end position="99"/>
    </location>
</feature>
<comment type="caution">
    <text evidence="2">The sequence shown here is derived from an EMBL/GenBank/DDBJ whole genome shotgun (WGS) entry which is preliminary data.</text>
</comment>
<feature type="transmembrane region" description="Helical" evidence="1">
    <location>
        <begin position="20"/>
        <end position="44"/>
    </location>
</feature>
<keyword evidence="1" id="KW-0472">Membrane</keyword>
<feature type="transmembrane region" description="Helical" evidence="1">
    <location>
        <begin position="50"/>
        <end position="68"/>
    </location>
</feature>
<gene>
    <name evidence="2" type="ORF">JOF53_005132</name>
</gene>
<keyword evidence="3" id="KW-1185">Reference proteome</keyword>
<reference evidence="2 3" key="1">
    <citation type="submission" date="2021-03" db="EMBL/GenBank/DDBJ databases">
        <title>Sequencing the genomes of 1000 actinobacteria strains.</title>
        <authorList>
            <person name="Klenk H.-P."/>
        </authorList>
    </citation>
    <scope>NUCLEOTIDE SEQUENCE [LARGE SCALE GENOMIC DNA]</scope>
    <source>
        <strain evidence="2 3">DSM 44580</strain>
    </source>
</reference>
<keyword evidence="1" id="KW-1133">Transmembrane helix</keyword>
<proteinExistence type="predicted"/>
<dbReference type="RefSeq" id="WP_086782030.1">
    <property type="nucleotide sequence ID" value="NZ_JAGIOO010000001.1"/>
</dbReference>
<keyword evidence="1" id="KW-0812">Transmembrane</keyword>
<sequence>MSEEPVPRWLARPPSAPGTIRWAFAPLLLLAIISGYELTGIVIWLFGTDWPTALLSLVFVPTFAGLAVRSMRGSWPLMLGLLAVHTLVGTGAFLLAQVVLFPPPWLSLGGLGLTAAAGALLWTPSAQWYFDATLAYRERRPPAMRPHRES</sequence>
<evidence type="ECO:0000256" key="1">
    <source>
        <dbReference type="SAM" id="Phobius"/>
    </source>
</evidence>
<accession>A0ABS5AKS4</accession>
<dbReference type="EMBL" id="JAGIOO010000001">
    <property type="protein sequence ID" value="MBP2476260.1"/>
    <property type="molecule type" value="Genomic_DNA"/>
</dbReference>
<evidence type="ECO:0000313" key="3">
    <source>
        <dbReference type="Proteomes" id="UP001519363"/>
    </source>
</evidence>
<name>A0ABS5AKS4_9PSEU</name>
<organism evidence="2 3">
    <name type="scientific">Crossiella equi</name>
    <dbReference type="NCBI Taxonomy" id="130796"/>
    <lineage>
        <taxon>Bacteria</taxon>
        <taxon>Bacillati</taxon>
        <taxon>Actinomycetota</taxon>
        <taxon>Actinomycetes</taxon>
        <taxon>Pseudonocardiales</taxon>
        <taxon>Pseudonocardiaceae</taxon>
        <taxon>Crossiella</taxon>
    </lineage>
</organism>
<evidence type="ECO:0000313" key="2">
    <source>
        <dbReference type="EMBL" id="MBP2476260.1"/>
    </source>
</evidence>
<protein>
    <submittedName>
        <fullName evidence="2">Uncharacterized protein</fullName>
    </submittedName>
</protein>
<feature type="transmembrane region" description="Helical" evidence="1">
    <location>
        <begin position="105"/>
        <end position="130"/>
    </location>
</feature>
<dbReference type="Proteomes" id="UP001519363">
    <property type="component" value="Unassembled WGS sequence"/>
</dbReference>